<evidence type="ECO:0000313" key="1">
    <source>
        <dbReference type="EMBL" id="MBK4216943.1"/>
    </source>
</evidence>
<dbReference type="RefSeq" id="WP_200687343.1">
    <property type="nucleotide sequence ID" value="NZ_JAEPRQ010000005.1"/>
</dbReference>
<organism evidence="1 2">
    <name type="scientific">Paracoccus caeni</name>
    <dbReference type="NCBI Taxonomy" id="657651"/>
    <lineage>
        <taxon>Bacteria</taxon>
        <taxon>Pseudomonadati</taxon>
        <taxon>Pseudomonadota</taxon>
        <taxon>Alphaproteobacteria</taxon>
        <taxon>Rhodobacterales</taxon>
        <taxon>Paracoccaceae</taxon>
        <taxon>Paracoccus</taxon>
    </lineage>
</organism>
<keyword evidence="2" id="KW-1185">Reference proteome</keyword>
<dbReference type="AlphaFoldDB" id="A0A934SM91"/>
<dbReference type="Proteomes" id="UP000640485">
    <property type="component" value="Unassembled WGS sequence"/>
</dbReference>
<proteinExistence type="predicted"/>
<comment type="caution">
    <text evidence="1">The sequence shown here is derived from an EMBL/GenBank/DDBJ whole genome shotgun (WGS) entry which is preliminary data.</text>
</comment>
<sequence>MALIWLLQLLDFFGDGSMLPDEGLEFLGIPKGSNAVSSMILLIAIYRSVTPKGAASAVS</sequence>
<accession>A0A934SM91</accession>
<gene>
    <name evidence="1" type="ORF">JJJ17_13480</name>
</gene>
<protein>
    <submittedName>
        <fullName evidence="1">Uncharacterized protein</fullName>
    </submittedName>
</protein>
<dbReference type="EMBL" id="JAEPRQ010000005">
    <property type="protein sequence ID" value="MBK4216943.1"/>
    <property type="molecule type" value="Genomic_DNA"/>
</dbReference>
<reference evidence="1" key="1">
    <citation type="submission" date="2021-01" db="EMBL/GenBank/DDBJ databases">
        <title>Paracoccus amoyensis sp. nov., isolated from the surface seawater along the coast of Xiamen Island, China.</title>
        <authorList>
            <person name="Lyu L."/>
        </authorList>
    </citation>
    <scope>NUCLEOTIDE SEQUENCE</scope>
    <source>
        <strain evidence="1">MJ17</strain>
    </source>
</reference>
<evidence type="ECO:0000313" key="2">
    <source>
        <dbReference type="Proteomes" id="UP000640485"/>
    </source>
</evidence>
<name>A0A934SM91_9RHOB</name>